<accession>Q2G5I5</accession>
<keyword evidence="3 4" id="KW-0560">Oxidoreductase</keyword>
<reference evidence="5" key="1">
    <citation type="submission" date="2006-01" db="EMBL/GenBank/DDBJ databases">
        <title>Complete sequence of Novosphingobium aromaticivorans DSM 12444.</title>
        <authorList>
            <consortium name="US DOE Joint Genome Institute"/>
            <person name="Copeland A."/>
            <person name="Lucas S."/>
            <person name="Lapidus A."/>
            <person name="Barry K."/>
            <person name="Detter J.C."/>
            <person name="Glavina T."/>
            <person name="Hammon N."/>
            <person name="Israni S."/>
            <person name="Pitluck S."/>
            <person name="Chain P."/>
            <person name="Malfatti S."/>
            <person name="Shin M."/>
            <person name="Vergez L."/>
            <person name="Schmutz J."/>
            <person name="Larimer F."/>
            <person name="Land M."/>
            <person name="Kyrpides N."/>
            <person name="Ivanova N."/>
            <person name="Fredrickson J."/>
            <person name="Balkwill D."/>
            <person name="Romine M.F."/>
            <person name="Richardson P."/>
        </authorList>
    </citation>
    <scope>NUCLEOTIDE SEQUENCE [LARGE SCALE GENOMIC DNA]</scope>
    <source>
        <strain evidence="5">ATCC 700278 / DSM 12444 / CCUG 56034 / CIP 105152 / NBRC 16084 / F199</strain>
    </source>
</reference>
<dbReference type="GO" id="GO:0050660">
    <property type="term" value="F:flavin adenine dinucleotide binding"/>
    <property type="evidence" value="ECO:0007669"/>
    <property type="project" value="InterPro"/>
</dbReference>
<evidence type="ECO:0000256" key="3">
    <source>
        <dbReference type="ARBA" id="ARBA00023002"/>
    </source>
</evidence>
<dbReference type="PANTHER" id="PTHR42877">
    <property type="entry name" value="L-ORNITHINE N(5)-MONOOXYGENASE-RELATED"/>
    <property type="match status" value="1"/>
</dbReference>
<dbReference type="HOGENOM" id="CLU_006937_7_1_5"/>
<dbReference type="RefSeq" id="WP_011446094.1">
    <property type="nucleotide sequence ID" value="NC_007794.1"/>
</dbReference>
<dbReference type="GO" id="GO:0004499">
    <property type="term" value="F:N,N-dimethylaniline monooxygenase activity"/>
    <property type="evidence" value="ECO:0007669"/>
    <property type="project" value="InterPro"/>
</dbReference>
<evidence type="ECO:0000256" key="2">
    <source>
        <dbReference type="ARBA" id="ARBA00022827"/>
    </source>
</evidence>
<dbReference type="InterPro" id="IPR051209">
    <property type="entry name" value="FAD-bind_Monooxygenase_sf"/>
</dbReference>
<keyword evidence="1" id="KW-0285">Flavoprotein</keyword>
<proteinExistence type="predicted"/>
<dbReference type="InterPro" id="IPR020946">
    <property type="entry name" value="Flavin_mOase-like"/>
</dbReference>
<keyword evidence="5" id="KW-1185">Reference proteome</keyword>
<keyword evidence="2" id="KW-0274">FAD</keyword>
<dbReference type="GO" id="GO:0018667">
    <property type="term" value="F:cyclohexanone monooxygenase activity"/>
    <property type="evidence" value="ECO:0007669"/>
    <property type="project" value="UniProtKB-EC"/>
</dbReference>
<dbReference type="PRINTS" id="PR00411">
    <property type="entry name" value="PNDRDTASEI"/>
</dbReference>
<dbReference type="EMBL" id="CP000248">
    <property type="protein sequence ID" value="ABD26888.1"/>
    <property type="molecule type" value="Genomic_DNA"/>
</dbReference>
<dbReference type="eggNOG" id="COG2072">
    <property type="taxonomic scope" value="Bacteria"/>
</dbReference>
<dbReference type="EC" id="1.14.13.22" evidence="4"/>
<sequence>MNAPKITDRPVAADAVDRALLRQGVDEANIPALLMVLVQLTGDRRYLEPPYAPRRGKGLDDNDSGGLPDEIQHEVREAAWGAITGWLDGREPALARPSNPELAAMLAVAMTEAVPPEYGDIVAATMHLDPAPQPAAPSKPLKAIIIGAGISGMVASVRLREMGIEHTIFEKNNEFGGTWWENRYPGCGVDTPNLTYTFSFRPNDWSAFFPLRDEIENYLLETARESGLYDRVRFGTKVERAEWLADRNQWQVTVRAEDGSEEVHHADIVMSAVGILNMPVVPDIKGLSGFAGRVVHTSDWPQDIDLKGKRVAVVGNGASAMQVVPAIADQVAELTIFARSKQWAAPFPQFRKPVPNGVRYLMQVVPLYRAWVEQRLSWTFNDRVHGTLFRDPDWKEPARAVNAINDGHREFFTRYVREELGERQDLLPLVLPDYPPFAKRMLLDNGWYRTLRKPHVKLVPQRLAEVRGHTLVAQDGQEIEADVLILATGFQAANVLGSYDVIGRDGRDLHEFWEGDNAAAYLGTLVPGFPNFFILLGPNVGSGHGGSMIRNIENQAHYATRVIEALVKSGADAVEVREDVYGDYKARIDAAHEKLVWTHPGATNWYRNSRGRVVAITPWRNDAFWRMTREARPEDLSFSGAPTDKTEQAA</sequence>
<dbReference type="STRING" id="279238.Saro_2452"/>
<organism evidence="4 5">
    <name type="scientific">Novosphingobium aromaticivorans (strain ATCC 700278 / DSM 12444 / CCUG 56034 / CIP 105152 / NBRC 16084 / F199)</name>
    <dbReference type="NCBI Taxonomy" id="279238"/>
    <lineage>
        <taxon>Bacteria</taxon>
        <taxon>Pseudomonadati</taxon>
        <taxon>Pseudomonadota</taxon>
        <taxon>Alphaproteobacteria</taxon>
        <taxon>Sphingomonadales</taxon>
        <taxon>Sphingomonadaceae</taxon>
        <taxon>Novosphingobium</taxon>
    </lineage>
</organism>
<gene>
    <name evidence="4" type="ordered locus">Saro_2452</name>
</gene>
<evidence type="ECO:0000256" key="1">
    <source>
        <dbReference type="ARBA" id="ARBA00022630"/>
    </source>
</evidence>
<dbReference type="GO" id="GO:0050661">
    <property type="term" value="F:NADP binding"/>
    <property type="evidence" value="ECO:0007669"/>
    <property type="project" value="InterPro"/>
</dbReference>
<dbReference type="SUPFAM" id="SSF51905">
    <property type="entry name" value="FAD/NAD(P)-binding domain"/>
    <property type="match status" value="2"/>
</dbReference>
<evidence type="ECO:0000313" key="4">
    <source>
        <dbReference type="EMBL" id="ABD26888.1"/>
    </source>
</evidence>
<dbReference type="PANTHER" id="PTHR42877:SF4">
    <property type="entry name" value="FAD_NAD(P)-BINDING DOMAIN-CONTAINING PROTEIN-RELATED"/>
    <property type="match status" value="1"/>
</dbReference>
<name>Q2G5I5_NOVAD</name>
<dbReference type="AlphaFoldDB" id="Q2G5I5"/>
<dbReference type="Gene3D" id="3.50.50.60">
    <property type="entry name" value="FAD/NAD(P)-binding domain"/>
    <property type="match status" value="2"/>
</dbReference>
<dbReference type="InterPro" id="IPR036188">
    <property type="entry name" value="FAD/NAD-bd_sf"/>
</dbReference>
<dbReference type="KEGG" id="nar:Saro_2452"/>
<dbReference type="Pfam" id="PF00743">
    <property type="entry name" value="FMO-like"/>
    <property type="match status" value="1"/>
</dbReference>
<protein>
    <submittedName>
        <fullName evidence="4">Cyclohexanone monooxygenase</fullName>
        <ecNumber evidence="4">1.14.13.22</ecNumber>
    </submittedName>
</protein>
<dbReference type="Proteomes" id="UP000009134">
    <property type="component" value="Chromosome"/>
</dbReference>
<keyword evidence="4" id="KW-0503">Monooxygenase</keyword>
<evidence type="ECO:0000313" key="5">
    <source>
        <dbReference type="Proteomes" id="UP000009134"/>
    </source>
</evidence>